<dbReference type="Proteomes" id="UP000480556">
    <property type="component" value="Unassembled WGS sequence"/>
</dbReference>
<evidence type="ECO:0000313" key="1">
    <source>
        <dbReference type="EMBL" id="MQW91989.1"/>
    </source>
</evidence>
<organism evidence="1 2">
    <name type="scientific">Acinetobacter wanghuae</name>
    <dbReference type="NCBI Taxonomy" id="2662362"/>
    <lineage>
        <taxon>Bacteria</taxon>
        <taxon>Pseudomonadati</taxon>
        <taxon>Pseudomonadota</taxon>
        <taxon>Gammaproteobacteria</taxon>
        <taxon>Moraxellales</taxon>
        <taxon>Moraxellaceae</taxon>
        <taxon>Acinetobacter</taxon>
    </lineage>
</organism>
<reference evidence="1 2" key="1">
    <citation type="submission" date="2019-10" db="EMBL/GenBank/DDBJ databases">
        <authorList>
            <person name="Dong K."/>
        </authorList>
    </citation>
    <scope>NUCLEOTIDE SEQUENCE [LARGE SCALE GENOMIC DNA]</scope>
    <source>
        <strain evidence="2">dk771</strain>
    </source>
</reference>
<evidence type="ECO:0000313" key="2">
    <source>
        <dbReference type="Proteomes" id="UP000480556"/>
    </source>
</evidence>
<dbReference type="RefSeq" id="WP_153389258.1">
    <property type="nucleotide sequence ID" value="NZ_WITK01000008.1"/>
</dbReference>
<protein>
    <submittedName>
        <fullName evidence="1">Uncharacterized protein</fullName>
    </submittedName>
</protein>
<dbReference type="AlphaFoldDB" id="A0AA90W532"/>
<name>A0AA90W532_9GAMM</name>
<sequence>MGESDEPVNVRISPTDVNEFSEKYGRLVEHGEFFHSSIENFISNSDAINSIFPKDVKDGIVTIKPTNLRKGIIEITDQDDNVILDLEGDFIIGRKSFSICAYKFDNLIEISIKNIPLNLSSDTNNVANISLGLENWQGIDIRFLPYFDKIKKIYERLENSTSLDFKILVDGLVIYKAINLDMSKKLAWINNFLNYTNSCANIAKKNNLSITFNNECSFSSEEHRQIYEISELLCSKIELNKFKGSMTVNPSSIELVNSLVKDTESELMMFQDLDIQSLNIFNNLVDLKLYIKHTFRNSQFVLLKKDLTDNSYKFEIKEKNVDSLYLREGSLNPFEYNQDQLVLEKF</sequence>
<comment type="caution">
    <text evidence="1">The sequence shown here is derived from an EMBL/GenBank/DDBJ whole genome shotgun (WGS) entry which is preliminary data.</text>
</comment>
<dbReference type="EMBL" id="WITK01000008">
    <property type="protein sequence ID" value="MQW91989.1"/>
    <property type="molecule type" value="Genomic_DNA"/>
</dbReference>
<proteinExistence type="predicted"/>
<gene>
    <name evidence="1" type="ORF">GHJ48_06195</name>
</gene>
<accession>A0AA90W532</accession>